<dbReference type="SMART" id="SM00906">
    <property type="entry name" value="Fungal_trans"/>
    <property type="match status" value="1"/>
</dbReference>
<keyword evidence="7" id="KW-1185">Reference proteome</keyword>
<dbReference type="InterPro" id="IPR050613">
    <property type="entry name" value="Sec_Metabolite_Reg"/>
</dbReference>
<feature type="region of interest" description="Disordered" evidence="4">
    <location>
        <begin position="662"/>
        <end position="686"/>
    </location>
</feature>
<dbReference type="InterPro" id="IPR007219">
    <property type="entry name" value="XnlR_reg_dom"/>
</dbReference>
<feature type="region of interest" description="Disordered" evidence="4">
    <location>
        <begin position="103"/>
        <end position="122"/>
    </location>
</feature>
<dbReference type="Pfam" id="PF04082">
    <property type="entry name" value="Fungal_trans"/>
    <property type="match status" value="1"/>
</dbReference>
<proteinExistence type="predicted"/>
<evidence type="ECO:0000256" key="1">
    <source>
        <dbReference type="ARBA" id="ARBA00004123"/>
    </source>
</evidence>
<sequence length="686" mass="77917">MSKNQELLDRIARLESLITQTGPGVNAISRIEGQGNAQQTVPEYPSTSTEPAKKDGFWIAESDRPLNYTQPGPHKSNETHHSSNQFWSSLTAEVVGLKQLLDEPSEDDEEESNQSSPATGLTEDTVSSVLFNEASDYVDLRAFHPSSAHAATLCEVFFARVDMLCKILHKPTVMSSILSRAHDLNKLRYEKSLEALMFAVYFAAVTSLSSQECIKFFGQSKDVLRERYRVAASTSLNNANFLDDVDFVSLQALLLFLLCFRSGSGKRKAWTLFSLAIRIAQSLGLHREAPETIFTPFETEMRRRLWWQLCVHDVWQSEDRGMDPLITEISFSTPRPANVNDEDLDPNSLQPIVGRSEFTVMTFSIIGHEVFTLYTKLHYALSSKMRYEFDHSSWSQKQALAQDFCDRLEESVIKQCNMKDPLQWMCSRLAQNIQLKVFLVLYFPMQTLDVSRPPQVDKEVALRNGIAFLEILEDLETNTNTALWWWHLGSWIQWHPLAVVLAELCTQTEGLLVDRGWIIVNKVYEKYGERVSDAKGSRIWRPIKKLYQQANKARTEALTNTSSIPGQATFIAPGTETLHDYVQEVQISDLKTVQNQTAGMQNINVQDMFTSPAVNWDYLRQETPTSRQSEQMHVPVPASMAPQIDAIDWVIWEQFLQDTCDTQDSSGDLSKTDFGPPAGHQYDSPW</sequence>
<accession>A0ABR4PUF5</accession>
<gene>
    <name evidence="6" type="ORF">PVAG01_00503</name>
</gene>
<protein>
    <submittedName>
        <fullName evidence="6">Fungal specific transcription factor domain-containing protein</fullName>
    </submittedName>
</protein>
<comment type="caution">
    <text evidence="6">The sequence shown here is derived from an EMBL/GenBank/DDBJ whole genome shotgun (WGS) entry which is preliminary data.</text>
</comment>
<dbReference type="EMBL" id="JBFCZG010000001">
    <property type="protein sequence ID" value="KAL3426994.1"/>
    <property type="molecule type" value="Genomic_DNA"/>
</dbReference>
<keyword evidence="2" id="KW-0479">Metal-binding</keyword>
<keyword evidence="3" id="KW-0539">Nucleus</keyword>
<comment type="subcellular location">
    <subcellularLocation>
        <location evidence="1">Nucleus</location>
    </subcellularLocation>
</comment>
<dbReference type="PANTHER" id="PTHR31001">
    <property type="entry name" value="UNCHARACTERIZED TRANSCRIPTIONAL REGULATORY PROTEIN"/>
    <property type="match status" value="1"/>
</dbReference>
<evidence type="ECO:0000256" key="4">
    <source>
        <dbReference type="SAM" id="MobiDB-lite"/>
    </source>
</evidence>
<dbReference type="CDD" id="cd12148">
    <property type="entry name" value="fungal_TF_MHR"/>
    <property type="match status" value="1"/>
</dbReference>
<evidence type="ECO:0000256" key="2">
    <source>
        <dbReference type="ARBA" id="ARBA00022723"/>
    </source>
</evidence>
<organism evidence="6 7">
    <name type="scientific">Phlyctema vagabunda</name>
    <dbReference type="NCBI Taxonomy" id="108571"/>
    <lineage>
        <taxon>Eukaryota</taxon>
        <taxon>Fungi</taxon>
        <taxon>Dikarya</taxon>
        <taxon>Ascomycota</taxon>
        <taxon>Pezizomycotina</taxon>
        <taxon>Leotiomycetes</taxon>
        <taxon>Helotiales</taxon>
        <taxon>Dermateaceae</taxon>
        <taxon>Phlyctema</taxon>
    </lineage>
</organism>
<reference evidence="6 7" key="1">
    <citation type="submission" date="2024-06" db="EMBL/GenBank/DDBJ databases">
        <title>Complete genome of Phlyctema vagabunda strain 19-DSS-EL-015.</title>
        <authorList>
            <person name="Fiorenzani C."/>
        </authorList>
    </citation>
    <scope>NUCLEOTIDE SEQUENCE [LARGE SCALE GENOMIC DNA]</scope>
    <source>
        <strain evidence="6 7">19-DSS-EL-015</strain>
    </source>
</reference>
<evidence type="ECO:0000259" key="5">
    <source>
        <dbReference type="SMART" id="SM00906"/>
    </source>
</evidence>
<evidence type="ECO:0000313" key="7">
    <source>
        <dbReference type="Proteomes" id="UP001629113"/>
    </source>
</evidence>
<evidence type="ECO:0000256" key="3">
    <source>
        <dbReference type="ARBA" id="ARBA00023242"/>
    </source>
</evidence>
<feature type="compositionally biased region" description="Acidic residues" evidence="4">
    <location>
        <begin position="103"/>
        <end position="112"/>
    </location>
</feature>
<dbReference type="Proteomes" id="UP001629113">
    <property type="component" value="Unassembled WGS sequence"/>
</dbReference>
<name>A0ABR4PUF5_9HELO</name>
<evidence type="ECO:0000313" key="6">
    <source>
        <dbReference type="EMBL" id="KAL3426994.1"/>
    </source>
</evidence>
<feature type="region of interest" description="Disordered" evidence="4">
    <location>
        <begin position="63"/>
        <end position="83"/>
    </location>
</feature>
<dbReference type="PANTHER" id="PTHR31001:SF50">
    <property type="entry name" value="ZN(II)2CYS6 TRANSCRIPTION FACTOR (EUROFUNG)"/>
    <property type="match status" value="1"/>
</dbReference>
<feature type="domain" description="Xylanolytic transcriptional activator regulatory" evidence="5">
    <location>
        <begin position="269"/>
        <end position="342"/>
    </location>
</feature>